<evidence type="ECO:0000313" key="2">
    <source>
        <dbReference type="EMBL" id="BCK01887.1"/>
    </source>
</evidence>
<reference evidence="2 3" key="2">
    <citation type="submission" date="2020-08" db="EMBL/GenBank/DDBJ databases">
        <authorList>
            <person name="Ueki A."/>
            <person name="Tonouchi A."/>
        </authorList>
    </citation>
    <scope>NUCLEOTIDE SEQUENCE [LARGE SCALE GENOMIC DNA]</scope>
    <source>
        <strain evidence="2 3">CTTW</strain>
    </source>
</reference>
<dbReference type="PANTHER" id="PTHR42951">
    <property type="entry name" value="METALLO-BETA-LACTAMASE DOMAIN-CONTAINING"/>
    <property type="match status" value="1"/>
</dbReference>
<dbReference type="InterPro" id="IPR036866">
    <property type="entry name" value="RibonucZ/Hydroxyglut_hydro"/>
</dbReference>
<dbReference type="SUPFAM" id="SSF56281">
    <property type="entry name" value="Metallo-hydrolase/oxidoreductase"/>
    <property type="match status" value="1"/>
</dbReference>
<dbReference type="SMART" id="SM00849">
    <property type="entry name" value="Lactamase_B"/>
    <property type="match status" value="1"/>
</dbReference>
<dbReference type="EMBL" id="AP023368">
    <property type="protein sequence ID" value="BCK01887.1"/>
    <property type="molecule type" value="Genomic_DNA"/>
</dbReference>
<dbReference type="PANTHER" id="PTHR42951:SF4">
    <property type="entry name" value="ACYL-COENZYME A THIOESTERASE MBLAC2"/>
    <property type="match status" value="1"/>
</dbReference>
<reference evidence="2 3" key="1">
    <citation type="submission" date="2020-08" db="EMBL/GenBank/DDBJ databases">
        <title>Draft genome sequencing of an Anaerocolumna strain isolated from anoxic soil subjected to BSD treatment.</title>
        <authorList>
            <person name="Uek A."/>
            <person name="Tonouchi A."/>
        </authorList>
    </citation>
    <scope>NUCLEOTIDE SEQUENCE [LARGE SCALE GENOMIC DNA]</scope>
    <source>
        <strain evidence="2 3">CTTW</strain>
    </source>
</reference>
<dbReference type="KEGG" id="acht:bsdcttw_49270"/>
<name>A0A7M3SBB9_9FIRM</name>
<feature type="domain" description="Metallo-beta-lactamase" evidence="1">
    <location>
        <begin position="25"/>
        <end position="212"/>
    </location>
</feature>
<dbReference type="InterPro" id="IPR001279">
    <property type="entry name" value="Metallo-B-lactamas"/>
</dbReference>
<evidence type="ECO:0000313" key="3">
    <source>
        <dbReference type="Proteomes" id="UP000515703"/>
    </source>
</evidence>
<gene>
    <name evidence="2" type="ORF">bsdcttw_49270</name>
</gene>
<proteinExistence type="predicted"/>
<dbReference type="GO" id="GO:0016787">
    <property type="term" value="F:hydrolase activity"/>
    <property type="evidence" value="ECO:0007669"/>
    <property type="project" value="UniProtKB-KW"/>
</dbReference>
<evidence type="ECO:0000259" key="1">
    <source>
        <dbReference type="SMART" id="SM00849"/>
    </source>
</evidence>
<organism evidence="2 3">
    <name type="scientific">Anaerocolumna chitinilytica</name>
    <dbReference type="NCBI Taxonomy" id="1727145"/>
    <lineage>
        <taxon>Bacteria</taxon>
        <taxon>Bacillati</taxon>
        <taxon>Bacillota</taxon>
        <taxon>Clostridia</taxon>
        <taxon>Lachnospirales</taxon>
        <taxon>Lachnospiraceae</taxon>
        <taxon>Anaerocolumna</taxon>
    </lineage>
</organism>
<dbReference type="Proteomes" id="UP000515703">
    <property type="component" value="Chromosome"/>
</dbReference>
<sequence length="254" mass="29369">MDDWFTVEKIDDATYAISEYKHWEETHCYLLNGRYSSLLIDTGLGVGNIKKVVDNLTNLPIKVVTTHVHWDHIGGHKYFDNIGVYETEKDWINTNFPIPLSVVKMNLLKEPCEFPKEFDSEQYQIYQGQISFLLHENDVISLGDRNIKVIHTPGHSPGHICFHEIERNYLYSGDLIYEGTLDAFYPSTNPYQFMNSVKKVKELAVKKVLPAHHMLHISPDLIYDIDKGFTELYESGKLVQGNGLYQFGKFNIHI</sequence>
<accession>A0A7M3SBB9</accession>
<keyword evidence="3" id="KW-1185">Reference proteome</keyword>
<dbReference type="Pfam" id="PF00753">
    <property type="entry name" value="Lactamase_B"/>
    <property type="match status" value="1"/>
</dbReference>
<protein>
    <submittedName>
        <fullName evidence="2">MBL fold metallo-hydrolase</fullName>
    </submittedName>
</protein>
<keyword evidence="2" id="KW-0378">Hydrolase</keyword>
<dbReference type="AlphaFoldDB" id="A0A7M3SBB9"/>
<dbReference type="RefSeq" id="WP_185257407.1">
    <property type="nucleotide sequence ID" value="NZ_AP023368.1"/>
</dbReference>
<dbReference type="Gene3D" id="3.60.15.10">
    <property type="entry name" value="Ribonuclease Z/Hydroxyacylglutathione hydrolase-like"/>
    <property type="match status" value="1"/>
</dbReference>
<dbReference type="InterPro" id="IPR050855">
    <property type="entry name" value="NDM-1-like"/>
</dbReference>